<comment type="caution">
    <text evidence="1">The sequence shown here is derived from an EMBL/GenBank/DDBJ whole genome shotgun (WGS) entry which is preliminary data.</text>
</comment>
<gene>
    <name evidence="1" type="ORF">MRB53_017149</name>
</gene>
<reference evidence="1 2" key="1">
    <citation type="journal article" date="2022" name="Hortic Res">
        <title>A haplotype resolved chromosomal level avocado genome allows analysis of novel avocado genes.</title>
        <authorList>
            <person name="Nath O."/>
            <person name="Fletcher S.J."/>
            <person name="Hayward A."/>
            <person name="Shaw L.M."/>
            <person name="Masouleh A.K."/>
            <person name="Furtado A."/>
            <person name="Henry R.J."/>
            <person name="Mitter N."/>
        </authorList>
    </citation>
    <scope>NUCLEOTIDE SEQUENCE [LARGE SCALE GENOMIC DNA]</scope>
    <source>
        <strain evidence="2">cv. Hass</strain>
    </source>
</reference>
<evidence type="ECO:0000313" key="2">
    <source>
        <dbReference type="Proteomes" id="UP001234297"/>
    </source>
</evidence>
<sequence>MPLFQVEAEPQFYDKNAPDGNSFGNESPLMKPVLVLCNLKLPSVLILSQCERGLKEQTREEETDTGLGFKSNEEEPSAAVWEDDVCVTACSGIYVHVGNDLFGALYGGGAW</sequence>
<evidence type="ECO:0000313" key="1">
    <source>
        <dbReference type="EMBL" id="KAJ8640455.1"/>
    </source>
</evidence>
<organism evidence="1 2">
    <name type="scientific">Persea americana</name>
    <name type="common">Avocado</name>
    <dbReference type="NCBI Taxonomy" id="3435"/>
    <lineage>
        <taxon>Eukaryota</taxon>
        <taxon>Viridiplantae</taxon>
        <taxon>Streptophyta</taxon>
        <taxon>Embryophyta</taxon>
        <taxon>Tracheophyta</taxon>
        <taxon>Spermatophyta</taxon>
        <taxon>Magnoliopsida</taxon>
        <taxon>Magnoliidae</taxon>
        <taxon>Laurales</taxon>
        <taxon>Lauraceae</taxon>
        <taxon>Persea</taxon>
    </lineage>
</organism>
<name>A0ACC2M4B7_PERAE</name>
<keyword evidence="2" id="KW-1185">Reference proteome</keyword>
<proteinExistence type="predicted"/>
<protein>
    <submittedName>
        <fullName evidence="1">Uncharacterized protein</fullName>
    </submittedName>
</protein>
<accession>A0ACC2M4B7</accession>
<dbReference type="Proteomes" id="UP001234297">
    <property type="component" value="Chromosome 5"/>
</dbReference>
<dbReference type="EMBL" id="CM056813">
    <property type="protein sequence ID" value="KAJ8640455.1"/>
    <property type="molecule type" value="Genomic_DNA"/>
</dbReference>